<evidence type="ECO:0000313" key="1">
    <source>
        <dbReference type="EMBL" id="VDO81997.1"/>
    </source>
</evidence>
<dbReference type="AlphaFoldDB" id="A0A183LXL9"/>
<protein>
    <submittedName>
        <fullName evidence="1">Uncharacterized protein</fullName>
    </submittedName>
</protein>
<proteinExistence type="predicted"/>
<organism evidence="1 2">
    <name type="scientific">Schistosoma margrebowiei</name>
    <dbReference type="NCBI Taxonomy" id="48269"/>
    <lineage>
        <taxon>Eukaryota</taxon>
        <taxon>Metazoa</taxon>
        <taxon>Spiralia</taxon>
        <taxon>Lophotrochozoa</taxon>
        <taxon>Platyhelminthes</taxon>
        <taxon>Trematoda</taxon>
        <taxon>Digenea</taxon>
        <taxon>Strigeidida</taxon>
        <taxon>Schistosomatoidea</taxon>
        <taxon>Schistosomatidae</taxon>
        <taxon>Schistosoma</taxon>
    </lineage>
</organism>
<accession>A0A183LXL9</accession>
<keyword evidence="2" id="KW-1185">Reference proteome</keyword>
<evidence type="ECO:0000313" key="2">
    <source>
        <dbReference type="Proteomes" id="UP000277204"/>
    </source>
</evidence>
<gene>
    <name evidence="1" type="ORF">SMRZ_LOCUS8544</name>
</gene>
<dbReference type="EMBL" id="UZAI01003744">
    <property type="protein sequence ID" value="VDO81997.1"/>
    <property type="molecule type" value="Genomic_DNA"/>
</dbReference>
<dbReference type="Proteomes" id="UP000277204">
    <property type="component" value="Unassembled WGS sequence"/>
</dbReference>
<sequence>MRQLCNYIASADDKYPLFRTKMAFMGGYCVSESKNISIFGVDIKLYYDSTKITYHLKLIVYFVTSGFIACVLEYGRAYRLGSSLNSTGLQCIKYVLTGSKYFFHYCAIVSASAAVCHSSVSFISAKATGRSDSWVNHALGGAASGLVCTWQCSMKVRAATCVGFALMSALGKYNVEFRQRYPDWHVPVVGEYTPSPYVSLNHRWMYKGARQQEEELEKHV</sequence>
<reference evidence="1 2" key="1">
    <citation type="submission" date="2018-11" db="EMBL/GenBank/DDBJ databases">
        <authorList>
            <consortium name="Pathogen Informatics"/>
        </authorList>
    </citation>
    <scope>NUCLEOTIDE SEQUENCE [LARGE SCALE GENOMIC DNA]</scope>
    <source>
        <strain evidence="1 2">Zambia</strain>
    </source>
</reference>
<name>A0A183LXL9_9TREM</name>